<evidence type="ECO:0000256" key="6">
    <source>
        <dbReference type="ARBA" id="ARBA00023180"/>
    </source>
</evidence>
<evidence type="ECO:0000256" key="3">
    <source>
        <dbReference type="ARBA" id="ARBA00022989"/>
    </source>
</evidence>
<keyword evidence="2 9" id="KW-0812">Transmembrane</keyword>
<evidence type="ECO:0000313" key="10">
    <source>
        <dbReference type="Ensembl" id="ENSCCRP00015051464.1"/>
    </source>
</evidence>
<dbReference type="AlphaFoldDB" id="A0A8C1VGK5"/>
<keyword evidence="5 9" id="KW-0472">Membrane</keyword>
<evidence type="ECO:0000256" key="7">
    <source>
        <dbReference type="ARBA" id="ARBA00023461"/>
    </source>
</evidence>
<name>A0A8C1VGK5_CYPCA</name>
<evidence type="ECO:0000256" key="9">
    <source>
        <dbReference type="SAM" id="Phobius"/>
    </source>
</evidence>
<keyword evidence="6" id="KW-0325">Glycoprotein</keyword>
<keyword evidence="3 9" id="KW-1133">Transmembrane helix</keyword>
<keyword evidence="4" id="KW-0333">Golgi apparatus</keyword>
<feature type="transmembrane region" description="Helical" evidence="9">
    <location>
        <begin position="21"/>
        <end position="40"/>
    </location>
</feature>
<organism evidence="10 11">
    <name type="scientific">Cyprinus carpio</name>
    <name type="common">Common carp</name>
    <dbReference type="NCBI Taxonomy" id="7962"/>
    <lineage>
        <taxon>Eukaryota</taxon>
        <taxon>Metazoa</taxon>
        <taxon>Chordata</taxon>
        <taxon>Craniata</taxon>
        <taxon>Vertebrata</taxon>
        <taxon>Euteleostomi</taxon>
        <taxon>Actinopterygii</taxon>
        <taxon>Neopterygii</taxon>
        <taxon>Teleostei</taxon>
        <taxon>Ostariophysi</taxon>
        <taxon>Cypriniformes</taxon>
        <taxon>Cyprinidae</taxon>
        <taxon>Cyprininae</taxon>
        <taxon>Cyprinus</taxon>
    </lineage>
</organism>
<dbReference type="InterPro" id="IPR019352">
    <property type="entry name" value="SPRING1"/>
</dbReference>
<comment type="similarity">
    <text evidence="7">Belongs to the SPRING family.</text>
</comment>
<accession>A0A8C1VGK5</accession>
<dbReference type="Proteomes" id="UP000694700">
    <property type="component" value="Unplaced"/>
</dbReference>
<proteinExistence type="inferred from homology"/>
<dbReference type="PANTHER" id="PTHR13481:SF0">
    <property type="entry name" value="SREBP REGULATING GENE PROTEIN"/>
    <property type="match status" value="1"/>
</dbReference>
<dbReference type="Ensembl" id="ENSCCRT00015053198.1">
    <property type="protein sequence ID" value="ENSCCRP00015051464.1"/>
    <property type="gene ID" value="ENSCCRG00015021204.1"/>
</dbReference>
<sequence>MFNINLRNNASMVFRRLLRKRWVLGVVFGLSLIYFLSSTLKHQEERTIRDRTLLEARDSDHHIQWKIKFILGNSSRQISQCRNSIQGKRLLTDELGKLSVNKPLSKNFQNIDMNKTVKFGVFKCYSLWFKCVSTCCEQPLLERFLNRAAEGFQNLFTAVEDHFELCLAKCRTSSQSVQHENTYRNPQAKYCYGESPPELLPI</sequence>
<dbReference type="GO" id="GO:0000139">
    <property type="term" value="C:Golgi membrane"/>
    <property type="evidence" value="ECO:0007669"/>
    <property type="project" value="UniProtKB-SubCell"/>
</dbReference>
<evidence type="ECO:0000256" key="5">
    <source>
        <dbReference type="ARBA" id="ARBA00023136"/>
    </source>
</evidence>
<comment type="subcellular location">
    <subcellularLocation>
        <location evidence="1">Golgi apparatus membrane</location>
        <topology evidence="1">Single-pass membrane protein</topology>
    </subcellularLocation>
</comment>
<dbReference type="PANTHER" id="PTHR13481">
    <property type="entry name" value="SREBP REGULATING GENE PROTEIN"/>
    <property type="match status" value="1"/>
</dbReference>
<evidence type="ECO:0000256" key="8">
    <source>
        <dbReference type="ARBA" id="ARBA00023485"/>
    </source>
</evidence>
<protein>
    <recommendedName>
        <fullName evidence="8">SREBP regulating gene protein</fullName>
    </recommendedName>
</protein>
<dbReference type="Pfam" id="PF10218">
    <property type="entry name" value="SPRING1"/>
    <property type="match status" value="1"/>
</dbReference>
<evidence type="ECO:0000256" key="1">
    <source>
        <dbReference type="ARBA" id="ARBA00004194"/>
    </source>
</evidence>
<evidence type="ECO:0000313" key="11">
    <source>
        <dbReference type="Proteomes" id="UP000694700"/>
    </source>
</evidence>
<dbReference type="GO" id="GO:2000640">
    <property type="term" value="P:positive regulation of SREBP signaling pathway"/>
    <property type="evidence" value="ECO:0007669"/>
    <property type="project" value="InterPro"/>
</dbReference>
<evidence type="ECO:0000256" key="2">
    <source>
        <dbReference type="ARBA" id="ARBA00022692"/>
    </source>
</evidence>
<reference evidence="10" key="1">
    <citation type="submission" date="2025-08" db="UniProtKB">
        <authorList>
            <consortium name="Ensembl"/>
        </authorList>
    </citation>
    <scope>IDENTIFICATION</scope>
</reference>
<evidence type="ECO:0000256" key="4">
    <source>
        <dbReference type="ARBA" id="ARBA00023034"/>
    </source>
</evidence>